<evidence type="ECO:0000259" key="8">
    <source>
        <dbReference type="Pfam" id="PF14683"/>
    </source>
</evidence>
<dbReference type="EC" id="4.2.2.23" evidence="4"/>
<dbReference type="GO" id="GO:0102210">
    <property type="term" value="F:rhamnogalacturonan endolyase activity"/>
    <property type="evidence" value="ECO:0007669"/>
    <property type="project" value="UniProtKB-EC"/>
</dbReference>
<dbReference type="CDD" id="cd10317">
    <property type="entry name" value="RGL4_C"/>
    <property type="match status" value="1"/>
</dbReference>
<sequence length="685" mass="78013">MGIWSSFRTVITSVCTCGGGNHHEGLGPMSCMGVRLRIQDHHVVIDNGILQVTLSKPEGLVTGVRYNGLDNILEVLNHEGNRGYWDVVWSALDDSGRKGVFEVIKGTSFKVIVETEEQVEVSFSRPWDPSLRGKVAPINIDKRFVLLRGSSGFYSYAIYEHLGSEEWQAFSLGETRIAFKLRKDKFHYMAVADDRRRYMPLPEDRLPGRSQPLAYQEAVSLVNPVVPAFKGEVDDKYQYTCENRNLMVHGWISNDPPVGFWQITPSNEFRTGGPLKQNLCSHVGPTCLAEEMNIRTKLHLIGPPIHDQVFVGAHYAGDDLVPKFGQGEPWKKVFGPVFMYLNSTMCGQDPLTLWDDAKRQMTVEVESWPYSFPASRDFPKSHDRGNVRGRLLVRDRYIHKDDIPANGAYVGLAPPGDVGSWQRECKDYQFWSEADGRGDFCIKNIRGGEYNLYGWVPGFIGDYRYHVPITITPGCDIYVGDLVYEPPRDGPTLWEIGIPDRSAAEFHVPDPNPNYINPLFLNNPNSNFRQYGLWERYAELYPHQDLVFTIGESDYRKHWFYAQVPRRKQDNSYEGTTWQIKFKLQNLQRAIYKLRIALAGASLAEVQVRVNDPNKPRPVFTTGLIGRDNAVARLGIHGLYWLYNIDISGSLLVEGENTIYLKQPRNQSPFQGIMYDYIRLEGPPC</sequence>
<dbReference type="Proteomes" id="UP000235145">
    <property type="component" value="Unassembled WGS sequence"/>
</dbReference>
<dbReference type="CDD" id="cd10320">
    <property type="entry name" value="RGL4_N"/>
    <property type="match status" value="1"/>
</dbReference>
<dbReference type="EMBL" id="NBSK02000004">
    <property type="protein sequence ID" value="KAJ0209152.1"/>
    <property type="molecule type" value="Genomic_DNA"/>
</dbReference>
<dbReference type="SUPFAM" id="SSF49452">
    <property type="entry name" value="Starch-binding domain-like"/>
    <property type="match status" value="1"/>
</dbReference>
<comment type="caution">
    <text evidence="10">The sequence shown here is derived from an EMBL/GenBank/DDBJ whole genome shotgun (WGS) entry which is preliminary data.</text>
</comment>
<dbReference type="PANTHER" id="PTHR32018:SF54">
    <property type="entry name" value="RHAMNOGALACTURONATE LYASE B ISOFORM X1-RELATED"/>
    <property type="match status" value="1"/>
</dbReference>
<evidence type="ECO:0000313" key="10">
    <source>
        <dbReference type="EMBL" id="KAJ0209152.1"/>
    </source>
</evidence>
<evidence type="ECO:0000256" key="4">
    <source>
        <dbReference type="ARBA" id="ARBA00012437"/>
    </source>
</evidence>
<dbReference type="GO" id="GO:0005576">
    <property type="term" value="C:extracellular region"/>
    <property type="evidence" value="ECO:0007669"/>
    <property type="project" value="UniProtKB-SubCell"/>
</dbReference>
<dbReference type="InterPro" id="IPR051850">
    <property type="entry name" value="Polysacch_Lyase_4"/>
</dbReference>
<feature type="domain" description="Rhamnogalacturonan lyase" evidence="8">
    <location>
        <begin position="492"/>
        <end position="680"/>
    </location>
</feature>
<keyword evidence="5" id="KW-0964">Secreted</keyword>
<dbReference type="InterPro" id="IPR014718">
    <property type="entry name" value="GH-type_carb-bd"/>
</dbReference>
<comment type="catalytic activity">
    <reaction evidence="1">
        <text>Endotype eliminative cleavage of L-alpha-rhamnopyranosyl-(1-&gt;4)-alpha-D-galactopyranosyluronic acid bonds of rhamnogalacturonan I domains in ramified hairy regions of pectin leaving L-rhamnopyranose at the reducing end and 4-deoxy-4,5-unsaturated D-galactopyranosyluronic acid at the non-reducing end.</text>
        <dbReference type="EC" id="4.2.2.23"/>
    </reaction>
</comment>
<evidence type="ECO:0000256" key="6">
    <source>
        <dbReference type="ARBA" id="ARBA00022729"/>
    </source>
</evidence>
<dbReference type="InterPro" id="IPR010325">
    <property type="entry name" value="Rhamnogal_lyase"/>
</dbReference>
<evidence type="ECO:0000256" key="2">
    <source>
        <dbReference type="ARBA" id="ARBA00004613"/>
    </source>
</evidence>
<dbReference type="GO" id="GO:0030246">
    <property type="term" value="F:carbohydrate binding"/>
    <property type="evidence" value="ECO:0007669"/>
    <property type="project" value="InterPro"/>
</dbReference>
<dbReference type="InterPro" id="IPR011013">
    <property type="entry name" value="Gal_mutarotase_sf_dom"/>
</dbReference>
<dbReference type="Pfam" id="PF14686">
    <property type="entry name" value="fn3_3"/>
    <property type="match status" value="1"/>
</dbReference>
<keyword evidence="7" id="KW-0456">Lyase</keyword>
<accession>A0A9R1VKS8</accession>
<dbReference type="InterPro" id="IPR008979">
    <property type="entry name" value="Galactose-bd-like_sf"/>
</dbReference>
<dbReference type="SUPFAM" id="SSF49785">
    <property type="entry name" value="Galactose-binding domain-like"/>
    <property type="match status" value="1"/>
</dbReference>
<name>A0A9R1VKS8_LACSA</name>
<evidence type="ECO:0000256" key="5">
    <source>
        <dbReference type="ARBA" id="ARBA00022525"/>
    </source>
</evidence>
<dbReference type="Gene3D" id="2.60.120.260">
    <property type="entry name" value="Galactose-binding domain-like"/>
    <property type="match status" value="1"/>
</dbReference>
<evidence type="ECO:0000259" key="9">
    <source>
        <dbReference type="Pfam" id="PF14686"/>
    </source>
</evidence>
<proteinExistence type="inferred from homology"/>
<keyword evidence="11" id="KW-1185">Reference proteome</keyword>
<comment type="similarity">
    <text evidence="3">Belongs to the polysaccharide lyase 4 family.</text>
</comment>
<gene>
    <name evidence="10" type="ORF">LSAT_V11C400212040</name>
</gene>
<evidence type="ECO:0000256" key="7">
    <source>
        <dbReference type="ARBA" id="ARBA00023239"/>
    </source>
</evidence>
<dbReference type="InterPro" id="IPR029413">
    <property type="entry name" value="RG-lyase_II"/>
</dbReference>
<evidence type="ECO:0000313" key="11">
    <source>
        <dbReference type="Proteomes" id="UP000235145"/>
    </source>
</evidence>
<dbReference type="GO" id="GO:0005975">
    <property type="term" value="P:carbohydrate metabolic process"/>
    <property type="evidence" value="ECO:0007669"/>
    <property type="project" value="InterPro"/>
</dbReference>
<organism evidence="10 11">
    <name type="scientific">Lactuca sativa</name>
    <name type="common">Garden lettuce</name>
    <dbReference type="NCBI Taxonomy" id="4236"/>
    <lineage>
        <taxon>Eukaryota</taxon>
        <taxon>Viridiplantae</taxon>
        <taxon>Streptophyta</taxon>
        <taxon>Embryophyta</taxon>
        <taxon>Tracheophyta</taxon>
        <taxon>Spermatophyta</taxon>
        <taxon>Magnoliopsida</taxon>
        <taxon>eudicotyledons</taxon>
        <taxon>Gunneridae</taxon>
        <taxon>Pentapetalae</taxon>
        <taxon>asterids</taxon>
        <taxon>campanulids</taxon>
        <taxon>Asterales</taxon>
        <taxon>Asteraceae</taxon>
        <taxon>Cichorioideae</taxon>
        <taxon>Cichorieae</taxon>
        <taxon>Lactucinae</taxon>
        <taxon>Lactuca</taxon>
    </lineage>
</organism>
<evidence type="ECO:0000256" key="3">
    <source>
        <dbReference type="ARBA" id="ARBA00010418"/>
    </source>
</evidence>
<feature type="domain" description="Rhamnogalacturonan lyase" evidence="9">
    <location>
        <begin position="406"/>
        <end position="477"/>
    </location>
</feature>
<dbReference type="InterPro" id="IPR029411">
    <property type="entry name" value="RG-lyase_III"/>
</dbReference>
<dbReference type="InterPro" id="IPR013784">
    <property type="entry name" value="Carb-bd-like_fold"/>
</dbReference>
<dbReference type="PANTHER" id="PTHR32018">
    <property type="entry name" value="RHAMNOGALACTURONATE LYASE FAMILY PROTEIN"/>
    <property type="match status" value="1"/>
</dbReference>
<protein>
    <recommendedName>
        <fullName evidence="4">rhamnogalacturonan endolyase</fullName>
        <ecNumber evidence="4">4.2.2.23</ecNumber>
    </recommendedName>
</protein>
<dbReference type="CDD" id="cd10316">
    <property type="entry name" value="RGL4_M"/>
    <property type="match status" value="1"/>
</dbReference>
<dbReference type="FunFam" id="2.60.40.1120:FF:000033">
    <property type="entry name" value="Rhamnogalacturonate lyase B"/>
    <property type="match status" value="1"/>
</dbReference>
<dbReference type="SUPFAM" id="SSF74650">
    <property type="entry name" value="Galactose mutarotase-like"/>
    <property type="match status" value="1"/>
</dbReference>
<dbReference type="Gene3D" id="2.70.98.10">
    <property type="match status" value="1"/>
</dbReference>
<comment type="subcellular location">
    <subcellularLocation>
        <location evidence="2">Secreted</location>
    </subcellularLocation>
</comment>
<reference evidence="10 11" key="1">
    <citation type="journal article" date="2017" name="Nat. Commun.">
        <title>Genome assembly with in vitro proximity ligation data and whole-genome triplication in lettuce.</title>
        <authorList>
            <person name="Reyes-Chin-Wo S."/>
            <person name="Wang Z."/>
            <person name="Yang X."/>
            <person name="Kozik A."/>
            <person name="Arikit S."/>
            <person name="Song C."/>
            <person name="Xia L."/>
            <person name="Froenicke L."/>
            <person name="Lavelle D.O."/>
            <person name="Truco M.J."/>
            <person name="Xia R."/>
            <person name="Zhu S."/>
            <person name="Xu C."/>
            <person name="Xu H."/>
            <person name="Xu X."/>
            <person name="Cox K."/>
            <person name="Korf I."/>
            <person name="Meyers B.C."/>
            <person name="Michelmore R.W."/>
        </authorList>
    </citation>
    <scope>NUCLEOTIDE SEQUENCE [LARGE SCALE GENOMIC DNA]</scope>
    <source>
        <strain evidence="11">cv. Salinas</strain>
        <tissue evidence="10">Seedlings</tissue>
    </source>
</reference>
<dbReference type="Pfam" id="PF06045">
    <property type="entry name" value="Rhamnogal_lyase"/>
    <property type="match status" value="1"/>
</dbReference>
<dbReference type="AlphaFoldDB" id="A0A9R1VKS8"/>
<dbReference type="Pfam" id="PF14683">
    <property type="entry name" value="CBM-like"/>
    <property type="match status" value="1"/>
</dbReference>
<evidence type="ECO:0000256" key="1">
    <source>
        <dbReference type="ARBA" id="ARBA00001324"/>
    </source>
</evidence>
<keyword evidence="6" id="KW-0732">Signal</keyword>